<dbReference type="PANTHER" id="PTHR43432">
    <property type="entry name" value="SLR0285 PROTEIN"/>
    <property type="match status" value="1"/>
</dbReference>
<dbReference type="EMBL" id="JBHSCN010000005">
    <property type="protein sequence ID" value="MFC4243315.1"/>
    <property type="molecule type" value="Genomic_DNA"/>
</dbReference>
<name>A0ABV8Q4M2_9MICO</name>
<feature type="region of interest" description="Disordered" evidence="6">
    <location>
        <begin position="687"/>
        <end position="725"/>
    </location>
</feature>
<dbReference type="Proteomes" id="UP001595900">
    <property type="component" value="Unassembled WGS sequence"/>
</dbReference>
<dbReference type="NCBIfam" id="NF038135">
    <property type="entry name" value="rSAM_Rv2578c"/>
    <property type="match status" value="1"/>
</dbReference>
<dbReference type="PANTHER" id="PTHR43432:SF3">
    <property type="entry name" value="SLR0285 PROTEIN"/>
    <property type="match status" value="1"/>
</dbReference>
<dbReference type="RefSeq" id="WP_390228334.1">
    <property type="nucleotide sequence ID" value="NZ_JBHSCN010000005.1"/>
</dbReference>
<sequence>MRWERQELGIETDAALPGLAKLNNLVRTVKTPEFDGIVFHEILAKSALNQVPGASKVMPYAWTINPYRGCSHACAYCLDPETSILMADGRQLPLWMVKVGDEVMGTRKEGAYRRYTPSKVVAKWDTRKRAYRITLADGTAIVASGDHRFLTNRGWKYVTGSMSGTGRRPYLTPNNKLMGLGAGVAAAAPFIGGDEYRRGYLTGMVRGDGMMLRRAYSRGAGRGSFVASRFRLALADHEALDRSRFYLTTEGIDTVRRRFSVATDRRREINGIFTSRAEHYDAIKTLIDWPERRSDQWRAGFLYGIFDAEGSCSRGVLRVSNANEAVLQITADCMRELGFECVREGAQDNGVATIRLLGGLPARDRFFRTVEPAITRKLALAGQAVKSGADLRIVSIEDLGETVDMIDITTETGDFVANGVVSHNCFARPTHKYLELNVGHDFDSQIIVKVNVAEVLRRELAKPKWQANRHPVALGTNTDPYQRAEGRYKLMPGIIGALADARTPFSILTKGTLLRRDLPLLKEASTRVPVDVAMSIAIYDDELQQSVEPGTPRAKERLATVTAVRNAGLDCSVFMMPILPYLTDTTDHLDYALGLVKESGATSVLYTALHLKPGVKQWFTFWLEREHPELMDKYAKLYENRSYAPKEYRRWLAARIKPLIAKHGLVRGREDIVTGGIDSQALAAAAGGSVSGAGEPGDTSDGAPLQPRGRQSRVDANGERRTPRVVFEYAETDAASLSPGPTLF</sequence>
<evidence type="ECO:0000256" key="2">
    <source>
        <dbReference type="ARBA" id="ARBA00022813"/>
    </source>
</evidence>
<feature type="compositionally biased region" description="Basic and acidic residues" evidence="6">
    <location>
        <begin position="712"/>
        <end position="722"/>
    </location>
</feature>
<dbReference type="InterPro" id="IPR027434">
    <property type="entry name" value="Homing_endonucl"/>
</dbReference>
<feature type="domain" description="Hint" evidence="8">
    <location>
        <begin position="75"/>
        <end position="167"/>
    </location>
</feature>
<comment type="caution">
    <text evidence="9">The sequence shown here is derived from an EMBL/GenBank/DDBJ whole genome shotgun (WGS) entry which is preliminary data.</text>
</comment>
<dbReference type="SUPFAM" id="SSF51294">
    <property type="entry name" value="Hedgehog/intein (Hint) domain"/>
    <property type="match status" value="1"/>
</dbReference>
<dbReference type="InterPro" id="IPR006142">
    <property type="entry name" value="INTEIN"/>
</dbReference>
<dbReference type="SMART" id="SM00305">
    <property type="entry name" value="HintC"/>
    <property type="match status" value="1"/>
</dbReference>
<dbReference type="SUPFAM" id="SSF102114">
    <property type="entry name" value="Radical SAM enzymes"/>
    <property type="match status" value="1"/>
</dbReference>
<proteinExistence type="predicted"/>
<dbReference type="CDD" id="cd00081">
    <property type="entry name" value="Hint"/>
    <property type="match status" value="1"/>
</dbReference>
<dbReference type="Pfam" id="PF04055">
    <property type="entry name" value="Radical_SAM"/>
    <property type="match status" value="1"/>
</dbReference>
<keyword evidence="5" id="KW-0411">Iron-sulfur</keyword>
<dbReference type="InterPro" id="IPR003587">
    <property type="entry name" value="Hint_dom_N"/>
</dbReference>
<dbReference type="Gene3D" id="2.170.16.10">
    <property type="entry name" value="Hedgehog/Intein (Hint) domain"/>
    <property type="match status" value="1"/>
</dbReference>
<reference evidence="10" key="1">
    <citation type="journal article" date="2019" name="Int. J. Syst. Evol. Microbiol.">
        <title>The Global Catalogue of Microorganisms (GCM) 10K type strain sequencing project: providing services to taxonomists for standard genome sequencing and annotation.</title>
        <authorList>
            <consortium name="The Broad Institute Genomics Platform"/>
            <consortium name="The Broad Institute Genome Sequencing Center for Infectious Disease"/>
            <person name="Wu L."/>
            <person name="Ma J."/>
        </authorList>
    </citation>
    <scope>NUCLEOTIDE SEQUENCE [LARGE SCALE GENOMIC DNA]</scope>
    <source>
        <strain evidence="10">CGMCC 1.10363</strain>
    </source>
</reference>
<protein>
    <submittedName>
        <fullName evidence="9">Intein-containing Rv2578c family radical SAM protein</fullName>
    </submittedName>
</protein>
<keyword evidence="4" id="KW-0408">Iron</keyword>
<dbReference type="InterPro" id="IPR003586">
    <property type="entry name" value="Hint_dom_C"/>
</dbReference>
<keyword evidence="10" id="KW-1185">Reference proteome</keyword>
<keyword evidence="2" id="KW-0068">Autocatalytic cleavage</keyword>
<evidence type="ECO:0000256" key="4">
    <source>
        <dbReference type="ARBA" id="ARBA00023004"/>
    </source>
</evidence>
<evidence type="ECO:0000259" key="7">
    <source>
        <dbReference type="SMART" id="SM00305"/>
    </source>
</evidence>
<evidence type="ECO:0000256" key="3">
    <source>
        <dbReference type="ARBA" id="ARBA00023000"/>
    </source>
</evidence>
<organism evidence="9 10">
    <name type="scientific">Gryllotalpicola reticulitermitis</name>
    <dbReference type="NCBI Taxonomy" id="1184153"/>
    <lineage>
        <taxon>Bacteria</taxon>
        <taxon>Bacillati</taxon>
        <taxon>Actinomycetota</taxon>
        <taxon>Actinomycetes</taxon>
        <taxon>Micrococcales</taxon>
        <taxon>Microbacteriaceae</taxon>
        <taxon>Gryllotalpicola</taxon>
    </lineage>
</organism>
<evidence type="ECO:0000313" key="9">
    <source>
        <dbReference type="EMBL" id="MFC4243315.1"/>
    </source>
</evidence>
<keyword evidence="1" id="KW-0479">Metal-binding</keyword>
<feature type="domain" description="Hint" evidence="7">
    <location>
        <begin position="388"/>
        <end position="430"/>
    </location>
</feature>
<evidence type="ECO:0000256" key="5">
    <source>
        <dbReference type="ARBA" id="ARBA00023014"/>
    </source>
</evidence>
<dbReference type="SMART" id="SM00306">
    <property type="entry name" value="HintN"/>
    <property type="match status" value="1"/>
</dbReference>
<dbReference type="Gene3D" id="3.80.30.30">
    <property type="match status" value="1"/>
</dbReference>
<evidence type="ECO:0000256" key="1">
    <source>
        <dbReference type="ARBA" id="ARBA00022723"/>
    </source>
</evidence>
<evidence type="ECO:0000256" key="6">
    <source>
        <dbReference type="SAM" id="MobiDB-lite"/>
    </source>
</evidence>
<dbReference type="InterPro" id="IPR030934">
    <property type="entry name" value="Intein_C"/>
</dbReference>
<dbReference type="InterPro" id="IPR006141">
    <property type="entry name" value="Intein_N"/>
</dbReference>
<evidence type="ECO:0000259" key="8">
    <source>
        <dbReference type="SMART" id="SM00306"/>
    </source>
</evidence>
<dbReference type="InterPro" id="IPR007197">
    <property type="entry name" value="rSAM"/>
</dbReference>
<dbReference type="InterPro" id="IPR058240">
    <property type="entry name" value="rSAM_sf"/>
</dbReference>
<dbReference type="PROSITE" id="PS50817">
    <property type="entry name" value="INTEIN_N_TER"/>
    <property type="match status" value="1"/>
</dbReference>
<keyword evidence="3" id="KW-0651">Protein splicing</keyword>
<gene>
    <name evidence="9" type="ORF">ACFOYW_08010</name>
</gene>
<dbReference type="InterPro" id="IPR040086">
    <property type="entry name" value="MJ0683-like"/>
</dbReference>
<accession>A0ABV8Q4M2</accession>
<dbReference type="Gene3D" id="3.10.28.10">
    <property type="entry name" value="Homing endonucleases"/>
    <property type="match status" value="1"/>
</dbReference>
<dbReference type="InterPro" id="IPR036844">
    <property type="entry name" value="Hint_dom_sf"/>
</dbReference>
<dbReference type="NCBIfam" id="NF038136">
    <property type="entry name" value="rSAM_Rv_intein"/>
    <property type="match status" value="1"/>
</dbReference>
<dbReference type="PROSITE" id="PS50818">
    <property type="entry name" value="INTEIN_C_TER"/>
    <property type="match status" value="1"/>
</dbReference>
<evidence type="ECO:0000313" key="10">
    <source>
        <dbReference type="Proteomes" id="UP001595900"/>
    </source>
</evidence>
<dbReference type="PRINTS" id="PR00379">
    <property type="entry name" value="INTEIN"/>
</dbReference>